<dbReference type="OrthoDB" id="3214257at2"/>
<gene>
    <name evidence="3" type="ORF">A6035_13635</name>
</gene>
<proteinExistence type="inferred from homology"/>
<evidence type="ECO:0000256" key="1">
    <source>
        <dbReference type="ARBA" id="ARBA00008404"/>
    </source>
</evidence>
<keyword evidence="2" id="KW-0472">Membrane</keyword>
<dbReference type="GO" id="GO:0015385">
    <property type="term" value="F:sodium:proton antiporter activity"/>
    <property type="evidence" value="ECO:0007669"/>
    <property type="project" value="TreeGrafter"/>
</dbReference>
<sequence length="122" mass="12839">MSDDFVEIISALFVLAGALLTLCSAIGLVRFRDTLGRMHPAAKPQVLGLVLILIGAGIRVFPDIDLGMLVLAGIVAVCAAPVIANRVGNLAYRESVQDGTITHEAPVLEKYTGPGIDGRRDS</sequence>
<keyword evidence="2" id="KW-0812">Transmembrane</keyword>
<dbReference type="Pfam" id="PF03334">
    <property type="entry name" value="PhaG_MnhG_YufB"/>
    <property type="match status" value="1"/>
</dbReference>
<keyword evidence="2" id="KW-1133">Transmembrane helix</keyword>
<dbReference type="PANTHER" id="PTHR34703">
    <property type="entry name" value="ANTIPORTER SUBUNIT MNHG2-RELATED"/>
    <property type="match status" value="1"/>
</dbReference>
<protein>
    <submittedName>
        <fullName evidence="3">Na+/H+ antiporter subunit G</fullName>
    </submittedName>
</protein>
<organism evidence="3 4">
    <name type="scientific">Dietzia lutea</name>
    <dbReference type="NCBI Taxonomy" id="546160"/>
    <lineage>
        <taxon>Bacteria</taxon>
        <taxon>Bacillati</taxon>
        <taxon>Actinomycetota</taxon>
        <taxon>Actinomycetes</taxon>
        <taxon>Mycobacteriales</taxon>
        <taxon>Dietziaceae</taxon>
        <taxon>Dietzia</taxon>
    </lineage>
</organism>
<accession>A0A2S1R9V5</accession>
<feature type="transmembrane region" description="Helical" evidence="2">
    <location>
        <begin position="66"/>
        <end position="84"/>
    </location>
</feature>
<evidence type="ECO:0000313" key="4">
    <source>
        <dbReference type="Proteomes" id="UP000244928"/>
    </source>
</evidence>
<dbReference type="InterPro" id="IPR005133">
    <property type="entry name" value="PhaG_MnhG_YufB"/>
</dbReference>
<dbReference type="AlphaFoldDB" id="A0A2S1R9V5"/>
<dbReference type="RefSeq" id="WP_108848306.1">
    <property type="nucleotide sequence ID" value="NZ_CP015449.1"/>
</dbReference>
<reference evidence="3 4" key="1">
    <citation type="submission" date="2016-04" db="EMBL/GenBank/DDBJ databases">
        <title>Complete genome sequence of Dietzia lutea YIM 80766T, a strain isolated from desert soil in Egypt.</title>
        <authorList>
            <person name="Zhao J."/>
            <person name="Hu B."/>
            <person name="Geng S."/>
            <person name="Nie Y."/>
            <person name="Tang Y."/>
        </authorList>
    </citation>
    <scope>NUCLEOTIDE SEQUENCE [LARGE SCALE GENOMIC DNA]</scope>
    <source>
        <strain evidence="3 4">YIM 80766</strain>
    </source>
</reference>
<comment type="similarity">
    <text evidence="1">Belongs to the CPA3 antiporters (TC 2.A.63) subunit G family.</text>
</comment>
<evidence type="ECO:0000256" key="2">
    <source>
        <dbReference type="SAM" id="Phobius"/>
    </source>
</evidence>
<feature type="transmembrane region" description="Helical" evidence="2">
    <location>
        <begin position="41"/>
        <end position="60"/>
    </location>
</feature>
<dbReference type="Proteomes" id="UP000244928">
    <property type="component" value="Chromosome"/>
</dbReference>
<dbReference type="PANTHER" id="PTHR34703:SF1">
    <property type="entry name" value="ANTIPORTER SUBUNIT MNHG2-RELATED"/>
    <property type="match status" value="1"/>
</dbReference>
<name>A0A2S1R9V5_9ACTN</name>
<keyword evidence="4" id="KW-1185">Reference proteome</keyword>
<evidence type="ECO:0000313" key="3">
    <source>
        <dbReference type="EMBL" id="AWH93044.1"/>
    </source>
</evidence>
<dbReference type="KEGG" id="dlu:A6035_13635"/>
<feature type="transmembrane region" description="Helical" evidence="2">
    <location>
        <begin position="6"/>
        <end position="29"/>
    </location>
</feature>
<dbReference type="EMBL" id="CP015449">
    <property type="protein sequence ID" value="AWH93044.1"/>
    <property type="molecule type" value="Genomic_DNA"/>
</dbReference>